<protein>
    <submittedName>
        <fullName evidence="2">Uncharacterized protein</fullName>
    </submittedName>
</protein>
<organism evidence="2 3">
    <name type="scientific">Raphidocelis subcapitata</name>
    <dbReference type="NCBI Taxonomy" id="307507"/>
    <lineage>
        <taxon>Eukaryota</taxon>
        <taxon>Viridiplantae</taxon>
        <taxon>Chlorophyta</taxon>
        <taxon>core chlorophytes</taxon>
        <taxon>Chlorophyceae</taxon>
        <taxon>CS clade</taxon>
        <taxon>Sphaeropleales</taxon>
        <taxon>Selenastraceae</taxon>
        <taxon>Raphidocelis</taxon>
    </lineage>
</organism>
<proteinExistence type="predicted"/>
<evidence type="ECO:0000256" key="1">
    <source>
        <dbReference type="SAM" id="SignalP"/>
    </source>
</evidence>
<feature type="signal peptide" evidence="1">
    <location>
        <begin position="1"/>
        <end position="21"/>
    </location>
</feature>
<name>A0A2V0PHV0_9CHLO</name>
<dbReference type="EMBL" id="BDRX01000100">
    <property type="protein sequence ID" value="GBF97480.1"/>
    <property type="molecule type" value="Genomic_DNA"/>
</dbReference>
<dbReference type="PROSITE" id="PS51257">
    <property type="entry name" value="PROKAR_LIPOPROTEIN"/>
    <property type="match status" value="1"/>
</dbReference>
<evidence type="ECO:0000313" key="3">
    <source>
        <dbReference type="Proteomes" id="UP000247498"/>
    </source>
</evidence>
<dbReference type="Proteomes" id="UP000247498">
    <property type="component" value="Unassembled WGS sequence"/>
</dbReference>
<accession>A0A2V0PHV0</accession>
<dbReference type="InParanoid" id="A0A2V0PHV0"/>
<keyword evidence="1" id="KW-0732">Signal</keyword>
<feature type="chain" id="PRO_5016101102" evidence="1">
    <location>
        <begin position="22"/>
        <end position="267"/>
    </location>
</feature>
<dbReference type="AlphaFoldDB" id="A0A2V0PHV0"/>
<reference evidence="2 3" key="1">
    <citation type="journal article" date="2018" name="Sci. Rep.">
        <title>Raphidocelis subcapitata (=Pseudokirchneriella subcapitata) provides an insight into genome evolution and environmental adaptations in the Sphaeropleales.</title>
        <authorList>
            <person name="Suzuki S."/>
            <person name="Yamaguchi H."/>
            <person name="Nakajima N."/>
            <person name="Kawachi M."/>
        </authorList>
    </citation>
    <scope>NUCLEOTIDE SEQUENCE [LARGE SCALE GENOMIC DNA]</scope>
    <source>
        <strain evidence="2 3">NIES-35</strain>
    </source>
</reference>
<sequence length="267" mass="25139">MARRALAVACLLLVSACAAQSQHLGTAIPPILPPLPIGAVINAIGAAPAIGGALANAALGGAGALADAAAIAANAGVIVGSLPAFGAIQGSVKSIALNIIKALNGLGIAASQAGAAGANIVGAAATAPLLAKAKEVAAYHNALLNEAGKAVGSGITAVETATAPFRGFAPDALALEALVANTQALGVEDLSPSGKRLLLGPSIGALKVAGASLAAFKDVVVGRTDLLTALGNAAGGALGPGGLLPGPADLANLFGSAVGLITGLPLP</sequence>
<comment type="caution">
    <text evidence="2">The sequence shown here is derived from an EMBL/GenBank/DDBJ whole genome shotgun (WGS) entry which is preliminary data.</text>
</comment>
<keyword evidence="3" id="KW-1185">Reference proteome</keyword>
<evidence type="ECO:0000313" key="2">
    <source>
        <dbReference type="EMBL" id="GBF97480.1"/>
    </source>
</evidence>
<gene>
    <name evidence="2" type="ORF">Rsub_10403</name>
</gene>